<dbReference type="GeneID" id="30975467"/>
<evidence type="ECO:0000256" key="12">
    <source>
        <dbReference type="PROSITE-ProRule" id="PRU00023"/>
    </source>
</evidence>
<evidence type="ECO:0000313" key="14">
    <source>
        <dbReference type="EMBL" id="OJJ97592.1"/>
    </source>
</evidence>
<protein>
    <recommendedName>
        <fullName evidence="13">GPI inositol-deacylase winged helix domain-containing protein</fullName>
    </recommendedName>
</protein>
<gene>
    <name evidence="14" type="ORF">ASPACDRAFT_45684</name>
</gene>
<feature type="binding site" evidence="10">
    <location>
        <begin position="1102"/>
        <end position="1105"/>
    </location>
    <ligand>
        <name>GTP</name>
        <dbReference type="ChEBI" id="CHEBI:37565"/>
    </ligand>
</feature>
<name>A0A1L9WN38_ASPA1</name>
<dbReference type="OMA" id="YCANRIN"/>
<keyword evidence="4 10" id="KW-0547">Nucleotide-binding</keyword>
<dbReference type="SMART" id="SM00248">
    <property type="entry name" value="ANK"/>
    <property type="match status" value="5"/>
</dbReference>
<feature type="binding site" evidence="11">
    <location>
        <position position="1014"/>
    </location>
    <ligand>
        <name>Mg(2+)</name>
        <dbReference type="ChEBI" id="CHEBI:18420"/>
    </ligand>
</feature>
<feature type="binding site" evidence="10">
    <location>
        <begin position="877"/>
        <end position="882"/>
    </location>
    <ligand>
        <name>GTP</name>
        <dbReference type="ChEBI" id="CHEBI:37565"/>
    </ligand>
</feature>
<dbReference type="Gene3D" id="3.40.50.1580">
    <property type="entry name" value="Nucleoside phosphorylase domain"/>
    <property type="match status" value="2"/>
</dbReference>
<dbReference type="OrthoDB" id="1577640at2759"/>
<evidence type="ECO:0000256" key="6">
    <source>
        <dbReference type="ARBA" id="ARBA00023134"/>
    </source>
</evidence>
<keyword evidence="9" id="KW-0449">Lipoprotein</keyword>
<feature type="binding site" evidence="10">
    <location>
        <begin position="1008"/>
        <end position="1014"/>
    </location>
    <ligand>
        <name>GTP</name>
        <dbReference type="ChEBI" id="CHEBI:37565"/>
    </ligand>
</feature>
<evidence type="ECO:0000256" key="3">
    <source>
        <dbReference type="ARBA" id="ARBA00022723"/>
    </source>
</evidence>
<keyword evidence="7" id="KW-0564">Palmitate</keyword>
<dbReference type="RefSeq" id="XP_020053932.1">
    <property type="nucleotide sequence ID" value="XM_020201653.1"/>
</dbReference>
<dbReference type="Pfam" id="PF12796">
    <property type="entry name" value="Ank_2"/>
    <property type="match status" value="1"/>
</dbReference>
<dbReference type="VEuPathDB" id="FungiDB:ASPACDRAFT_45684"/>
<dbReference type="PANTHER" id="PTHR10218:SF369">
    <property type="entry name" value="GUANINE NUCLEOTIDE-BINDING PROTEIN ALPHA-2 SUBUNIT"/>
    <property type="match status" value="1"/>
</dbReference>
<keyword evidence="6 10" id="KW-0342">GTP-binding</keyword>
<feature type="domain" description="GPI inositol-deacylase winged helix" evidence="13">
    <location>
        <begin position="453"/>
        <end position="529"/>
    </location>
</feature>
<evidence type="ECO:0000256" key="10">
    <source>
        <dbReference type="PIRSR" id="PIRSR601019-1"/>
    </source>
</evidence>
<dbReference type="Pfam" id="PF00503">
    <property type="entry name" value="G-alpha"/>
    <property type="match status" value="1"/>
</dbReference>
<evidence type="ECO:0000256" key="7">
    <source>
        <dbReference type="ARBA" id="ARBA00023139"/>
    </source>
</evidence>
<dbReference type="EMBL" id="KV878982">
    <property type="protein sequence ID" value="OJJ97592.1"/>
    <property type="molecule type" value="Genomic_DNA"/>
</dbReference>
<organism evidence="14 15">
    <name type="scientific">Aspergillus aculeatus (strain ATCC 16872 / CBS 172.66 / WB 5094)</name>
    <dbReference type="NCBI Taxonomy" id="690307"/>
    <lineage>
        <taxon>Eukaryota</taxon>
        <taxon>Fungi</taxon>
        <taxon>Dikarya</taxon>
        <taxon>Ascomycota</taxon>
        <taxon>Pezizomycotina</taxon>
        <taxon>Eurotiomycetes</taxon>
        <taxon>Eurotiomycetidae</taxon>
        <taxon>Eurotiales</taxon>
        <taxon>Aspergillaceae</taxon>
        <taxon>Aspergillus</taxon>
        <taxon>Aspergillus subgen. Circumdati</taxon>
    </lineage>
</organism>
<keyword evidence="2" id="KW-0519">Myristate</keyword>
<dbReference type="PROSITE" id="PS50297">
    <property type="entry name" value="ANK_REP_REGION"/>
    <property type="match status" value="2"/>
</dbReference>
<keyword evidence="5 11" id="KW-0460">Magnesium</keyword>
<dbReference type="Gene3D" id="1.25.40.20">
    <property type="entry name" value="Ankyrin repeat-containing domain"/>
    <property type="match status" value="1"/>
</dbReference>
<comment type="similarity">
    <text evidence="1">Belongs to the G-alpha family. G(q) subfamily.</text>
</comment>
<keyword evidence="12" id="KW-0040">ANK repeat</keyword>
<evidence type="ECO:0000256" key="5">
    <source>
        <dbReference type="ARBA" id="ARBA00022842"/>
    </source>
</evidence>
<dbReference type="GO" id="GO:0046872">
    <property type="term" value="F:metal ion binding"/>
    <property type="evidence" value="ECO:0007669"/>
    <property type="project" value="UniProtKB-KW"/>
</dbReference>
<sequence length="1185" mass="133054">MTTTPAASAALHHHDYTIGWISALPLEMAAAAAMLDERHPDLPTKPTDDNTYILGRIHVHNVVIACLPSGVYGTTSAATIASQIRLTFPSIRIGLMVGIGGGVPGTSEDVRLGDVVVSKPTRDYGGIVQKRSIRASQDPKIHYGLIASANQVMKDGRLRDKLARELGILCFEMEAAGLMDSFPCLVVRGICDYSDSHKSKVWQGYAAATAAAYTKELLSTIHGKQVEDEPSKLSTGNIPYLFGALSPTPRSSQSVVSQRNELDEQEVLLEQLSSYEHEQVHRRLAHKRLTVPMATYVLDGFDAMEEEQCKLLLTFIRSLFSEARELKGQRILLFSRDQIPGYVNIATFIPGIGRTSTFDNTISDIRAYIDYSIGDKSMYRKLTDDRLLLEEIKKVLLNESSGMFLWVHIQLEILWSTCFTDAEVRSALRQLPKDLEETYRYCANRINTDDIRALKVLKWVGFASRPLHVVELREAVAFEKQDTAFDSNKLPQRDFIIGSCANLVVLDPIDLCVRFAHSSIKQYLVKNGLPGPQKALHEQPFDEKQEEMNCGEFCIAYLCFSNFSLQIEHKCNVTRDAVVPNPVLFAGPALKSSLRYLFRVPDSPKPQRVLQLRSICTSTIPDRSQYKFLNYATVNWVSQTRSLARDSPMWEKFEKLATCFNETWNFHPWKPGGRSLRSQLHSLFGWAVRENHEPLLSIALNWKKEILQVCNLPLIHEGLPALHVASKLGHHDIVRTLLTFCDVNIMDAAGYTPLHHAITRSDTEMASLLLSATKANTDVVSVKCGTPLSLAAQLGLGEIAELLIQHGAAVQEPLWSAIMHGNGDMIKLLVKHGANLSYKGGNGQTLLDYAARSKHRNMPKFLRGLTEQKLLLLGAAESGKSTIIKQMKVLYMQGYTPEELSRYKTTIYKNVLECADALFTAMNELGIHPHTEEARSYRLPMSETGLLPDQTLTLDACKLISALWHDPAIPLLMEQRTKFYLMDSAPYFLDNIERIAAQGYQPTEADVLRARTKTTGIYETRVSIGYTKLHVFDVGGVRSERKKWVHCFENVAAIAFCVGLSEYDQVLLEEPNQNRMEESLLLFDSVVNSRWFLKTSMILFLNKVDLFKEKLSHSPLEKTFPDYKGGADINKAAKFILWKFNQVNRANLNLYPHLIQATDTSNIKFVLKSVEETVSQIILRDSGLI</sequence>
<evidence type="ECO:0000256" key="4">
    <source>
        <dbReference type="ARBA" id="ARBA00022741"/>
    </source>
</evidence>
<dbReference type="InterPro" id="IPR035994">
    <property type="entry name" value="Nucleoside_phosphorylase_sf"/>
</dbReference>
<dbReference type="GO" id="GO:0031683">
    <property type="term" value="F:G-protein beta/gamma-subunit complex binding"/>
    <property type="evidence" value="ECO:0007669"/>
    <property type="project" value="InterPro"/>
</dbReference>
<dbReference type="Pfam" id="PF13637">
    <property type="entry name" value="Ank_4"/>
    <property type="match status" value="1"/>
</dbReference>
<feature type="binding site" evidence="10">
    <location>
        <position position="1157"/>
    </location>
    <ligand>
        <name>GTP</name>
        <dbReference type="ChEBI" id="CHEBI:37565"/>
    </ligand>
</feature>
<dbReference type="PROSITE" id="PS50088">
    <property type="entry name" value="ANK_REPEAT"/>
    <property type="match status" value="2"/>
</dbReference>
<dbReference type="InterPro" id="IPR027417">
    <property type="entry name" value="P-loop_NTPase"/>
</dbReference>
<keyword evidence="8" id="KW-0807">Transducer</keyword>
<reference evidence="15" key="1">
    <citation type="journal article" date="2017" name="Genome Biol.">
        <title>Comparative genomics reveals high biological diversity and specific adaptations in the industrially and medically important fungal genus Aspergillus.</title>
        <authorList>
            <person name="de Vries R.P."/>
            <person name="Riley R."/>
            <person name="Wiebenga A."/>
            <person name="Aguilar-Osorio G."/>
            <person name="Amillis S."/>
            <person name="Uchima C.A."/>
            <person name="Anderluh G."/>
            <person name="Asadollahi M."/>
            <person name="Askin M."/>
            <person name="Barry K."/>
            <person name="Battaglia E."/>
            <person name="Bayram O."/>
            <person name="Benocci T."/>
            <person name="Braus-Stromeyer S.A."/>
            <person name="Caldana C."/>
            <person name="Canovas D."/>
            <person name="Cerqueira G.C."/>
            <person name="Chen F."/>
            <person name="Chen W."/>
            <person name="Choi C."/>
            <person name="Clum A."/>
            <person name="Dos Santos R.A."/>
            <person name="Damasio A.R."/>
            <person name="Diallinas G."/>
            <person name="Emri T."/>
            <person name="Fekete E."/>
            <person name="Flipphi M."/>
            <person name="Freyberg S."/>
            <person name="Gallo A."/>
            <person name="Gournas C."/>
            <person name="Habgood R."/>
            <person name="Hainaut M."/>
            <person name="Harispe M.L."/>
            <person name="Henrissat B."/>
            <person name="Hilden K.S."/>
            <person name="Hope R."/>
            <person name="Hossain A."/>
            <person name="Karabika E."/>
            <person name="Karaffa L."/>
            <person name="Karanyi Z."/>
            <person name="Krasevec N."/>
            <person name="Kuo A."/>
            <person name="Kusch H."/>
            <person name="LaButti K."/>
            <person name="Lagendijk E.L."/>
            <person name="Lapidus A."/>
            <person name="Levasseur A."/>
            <person name="Lindquist E."/>
            <person name="Lipzen A."/>
            <person name="Logrieco A.F."/>
            <person name="MacCabe A."/>
            <person name="Maekelae M.R."/>
            <person name="Malavazi I."/>
            <person name="Melin P."/>
            <person name="Meyer V."/>
            <person name="Mielnichuk N."/>
            <person name="Miskei M."/>
            <person name="Molnar A.P."/>
            <person name="Mule G."/>
            <person name="Ngan C.Y."/>
            <person name="Orejas M."/>
            <person name="Orosz E."/>
            <person name="Ouedraogo J.P."/>
            <person name="Overkamp K.M."/>
            <person name="Park H.-S."/>
            <person name="Perrone G."/>
            <person name="Piumi F."/>
            <person name="Punt P.J."/>
            <person name="Ram A.F."/>
            <person name="Ramon A."/>
            <person name="Rauscher S."/>
            <person name="Record E."/>
            <person name="Riano-Pachon D.M."/>
            <person name="Robert V."/>
            <person name="Roehrig J."/>
            <person name="Ruller R."/>
            <person name="Salamov A."/>
            <person name="Salih N.S."/>
            <person name="Samson R.A."/>
            <person name="Sandor E."/>
            <person name="Sanguinetti M."/>
            <person name="Schuetze T."/>
            <person name="Sepcic K."/>
            <person name="Shelest E."/>
            <person name="Sherlock G."/>
            <person name="Sophianopoulou V."/>
            <person name="Squina F.M."/>
            <person name="Sun H."/>
            <person name="Susca A."/>
            <person name="Todd R.B."/>
            <person name="Tsang A."/>
            <person name="Unkles S.E."/>
            <person name="van de Wiele N."/>
            <person name="van Rossen-Uffink D."/>
            <person name="Oliveira J.V."/>
            <person name="Vesth T.C."/>
            <person name="Visser J."/>
            <person name="Yu J.-H."/>
            <person name="Zhou M."/>
            <person name="Andersen M.R."/>
            <person name="Archer D.B."/>
            <person name="Baker S.E."/>
            <person name="Benoit I."/>
            <person name="Brakhage A.A."/>
            <person name="Braus G.H."/>
            <person name="Fischer R."/>
            <person name="Frisvad J.C."/>
            <person name="Goldman G.H."/>
            <person name="Houbraken J."/>
            <person name="Oakley B."/>
            <person name="Pocsi I."/>
            <person name="Scazzocchio C."/>
            <person name="Seiboth B."/>
            <person name="vanKuyk P.A."/>
            <person name="Wortman J."/>
            <person name="Dyer P.S."/>
            <person name="Grigoriev I.V."/>
        </authorList>
    </citation>
    <scope>NUCLEOTIDE SEQUENCE [LARGE SCALE GENOMIC DNA]</scope>
    <source>
        <strain evidence="15">ATCC 16872 / CBS 172.66 / WB 5094</strain>
    </source>
</reference>
<dbReference type="SUPFAM" id="SSF52540">
    <property type="entry name" value="P-loop containing nucleoside triphosphate hydrolases"/>
    <property type="match status" value="1"/>
</dbReference>
<keyword evidence="3 11" id="KW-0479">Metal-binding</keyword>
<evidence type="ECO:0000259" key="13">
    <source>
        <dbReference type="Pfam" id="PF22939"/>
    </source>
</evidence>
<evidence type="ECO:0000256" key="1">
    <source>
        <dbReference type="ARBA" id="ARBA00007976"/>
    </source>
</evidence>
<evidence type="ECO:0000256" key="11">
    <source>
        <dbReference type="PIRSR" id="PIRSR601019-2"/>
    </source>
</evidence>
<dbReference type="InterPro" id="IPR036770">
    <property type="entry name" value="Ankyrin_rpt-contain_sf"/>
</dbReference>
<dbReference type="InterPro" id="IPR001019">
    <property type="entry name" value="Gprotein_alpha_su"/>
</dbReference>
<dbReference type="GO" id="GO:0005737">
    <property type="term" value="C:cytoplasm"/>
    <property type="evidence" value="ECO:0007669"/>
    <property type="project" value="TreeGrafter"/>
</dbReference>
<dbReference type="GO" id="GO:0007189">
    <property type="term" value="P:adenylate cyclase-activating G protein-coupled receptor signaling pathway"/>
    <property type="evidence" value="ECO:0007669"/>
    <property type="project" value="TreeGrafter"/>
</dbReference>
<dbReference type="AlphaFoldDB" id="A0A1L9WN38"/>
<evidence type="ECO:0000256" key="8">
    <source>
        <dbReference type="ARBA" id="ARBA00023224"/>
    </source>
</evidence>
<evidence type="ECO:0000313" key="15">
    <source>
        <dbReference type="Proteomes" id="UP000184546"/>
    </source>
</evidence>
<dbReference type="GO" id="GO:0010255">
    <property type="term" value="P:glucose mediated signaling pathway"/>
    <property type="evidence" value="ECO:0007669"/>
    <property type="project" value="UniProtKB-ARBA"/>
</dbReference>
<dbReference type="PANTHER" id="PTHR10218">
    <property type="entry name" value="GTP-BINDING PROTEIN ALPHA SUBUNIT"/>
    <property type="match status" value="1"/>
</dbReference>
<dbReference type="Gene3D" id="1.10.400.10">
    <property type="entry name" value="GI Alpha 1, domain 2-like"/>
    <property type="match status" value="1"/>
</dbReference>
<feature type="binding site" evidence="10">
    <location>
        <begin position="983"/>
        <end position="984"/>
    </location>
    <ligand>
        <name>GTP</name>
        <dbReference type="ChEBI" id="CHEBI:37565"/>
    </ligand>
</feature>
<dbReference type="STRING" id="690307.A0A1L9WN38"/>
<accession>A0A1L9WN38</accession>
<dbReference type="InterPro" id="IPR002110">
    <property type="entry name" value="Ankyrin_rpt"/>
</dbReference>
<dbReference type="GO" id="GO:0032502">
    <property type="term" value="P:developmental process"/>
    <property type="evidence" value="ECO:0007669"/>
    <property type="project" value="UniProtKB-ARBA"/>
</dbReference>
<keyword evidence="15" id="KW-1185">Reference proteome</keyword>
<dbReference type="SUPFAM" id="SSF48403">
    <property type="entry name" value="Ankyrin repeat"/>
    <property type="match status" value="1"/>
</dbReference>
<dbReference type="GO" id="GO:0001664">
    <property type="term" value="F:G protein-coupled receptor binding"/>
    <property type="evidence" value="ECO:0007669"/>
    <property type="project" value="TreeGrafter"/>
</dbReference>
<evidence type="ECO:0000256" key="2">
    <source>
        <dbReference type="ARBA" id="ARBA00022707"/>
    </source>
</evidence>
<feature type="repeat" description="ANK" evidence="12">
    <location>
        <begin position="717"/>
        <end position="738"/>
    </location>
</feature>
<dbReference type="Gene3D" id="3.40.50.300">
    <property type="entry name" value="P-loop containing nucleotide triphosphate hydrolases"/>
    <property type="match status" value="1"/>
</dbReference>
<dbReference type="PROSITE" id="PS51882">
    <property type="entry name" value="G_ALPHA"/>
    <property type="match status" value="1"/>
</dbReference>
<dbReference type="SUPFAM" id="SSF47895">
    <property type="entry name" value="Transducin (alpha subunit), insertion domain"/>
    <property type="match status" value="1"/>
</dbReference>
<dbReference type="GO" id="GO:0003924">
    <property type="term" value="F:GTPase activity"/>
    <property type="evidence" value="ECO:0007669"/>
    <property type="project" value="InterPro"/>
</dbReference>
<dbReference type="Pfam" id="PF22939">
    <property type="entry name" value="WHD_GPIID"/>
    <property type="match status" value="1"/>
</dbReference>
<dbReference type="FunFam" id="1.10.400.10:FF:000007">
    <property type="entry name" value="Guanine nucleotide-binding protein subunit alpha"/>
    <property type="match status" value="1"/>
</dbReference>
<dbReference type="SUPFAM" id="SSF53167">
    <property type="entry name" value="Purine and uridine phosphorylases"/>
    <property type="match status" value="1"/>
</dbReference>
<evidence type="ECO:0000256" key="9">
    <source>
        <dbReference type="ARBA" id="ARBA00023288"/>
    </source>
</evidence>
<dbReference type="SMART" id="SM00275">
    <property type="entry name" value="G_alpha"/>
    <property type="match status" value="1"/>
</dbReference>
<proteinExistence type="inferred from homology"/>
<dbReference type="Proteomes" id="UP000184546">
    <property type="component" value="Unassembled WGS sequence"/>
</dbReference>
<dbReference type="PRINTS" id="PR00318">
    <property type="entry name" value="GPROTEINA"/>
</dbReference>
<dbReference type="InterPro" id="IPR054471">
    <property type="entry name" value="GPIID_WHD"/>
</dbReference>
<feature type="repeat" description="ANK" evidence="12">
    <location>
        <begin position="749"/>
        <end position="771"/>
    </location>
</feature>
<dbReference type="InterPro" id="IPR011025">
    <property type="entry name" value="GproteinA_insert"/>
</dbReference>
<feature type="binding site" evidence="11">
    <location>
        <position position="881"/>
    </location>
    <ligand>
        <name>Mg(2+)</name>
        <dbReference type="ChEBI" id="CHEBI:18420"/>
    </ligand>
</feature>
<dbReference type="FunFam" id="3.40.50.300:FF:000181">
    <property type="entry name" value="Guanine nucleotide-binding protein subunit alpha"/>
    <property type="match status" value="1"/>
</dbReference>
<dbReference type="GO" id="GO:0005525">
    <property type="term" value="F:GTP binding"/>
    <property type="evidence" value="ECO:0007669"/>
    <property type="project" value="UniProtKB-KW"/>
</dbReference>
<dbReference type="CDD" id="cd00066">
    <property type="entry name" value="G-alpha"/>
    <property type="match status" value="1"/>
</dbReference>
<dbReference type="GO" id="GO:0005834">
    <property type="term" value="C:heterotrimeric G-protein complex"/>
    <property type="evidence" value="ECO:0007669"/>
    <property type="project" value="TreeGrafter"/>
</dbReference>
<dbReference type="GO" id="GO:0009116">
    <property type="term" value="P:nucleoside metabolic process"/>
    <property type="evidence" value="ECO:0007669"/>
    <property type="project" value="InterPro"/>
</dbReference>